<dbReference type="GeneID" id="25911301"/>
<feature type="region of interest" description="Disordered" evidence="2">
    <location>
        <begin position="33"/>
        <end position="65"/>
    </location>
</feature>
<reference evidence="3 4" key="1">
    <citation type="submission" date="2011-02" db="EMBL/GenBank/DDBJ databases">
        <title>The Genome Sequence of Sphaeroforma arctica JP610.</title>
        <authorList>
            <consortium name="The Broad Institute Genome Sequencing Platform"/>
            <person name="Russ C."/>
            <person name="Cuomo C."/>
            <person name="Young S.K."/>
            <person name="Zeng Q."/>
            <person name="Gargeya S."/>
            <person name="Alvarado L."/>
            <person name="Berlin A."/>
            <person name="Chapman S.B."/>
            <person name="Chen Z."/>
            <person name="Freedman E."/>
            <person name="Gellesch M."/>
            <person name="Goldberg J."/>
            <person name="Griggs A."/>
            <person name="Gujja S."/>
            <person name="Heilman E."/>
            <person name="Heiman D."/>
            <person name="Howarth C."/>
            <person name="Mehta T."/>
            <person name="Neiman D."/>
            <person name="Pearson M."/>
            <person name="Roberts A."/>
            <person name="Saif S."/>
            <person name="Shea T."/>
            <person name="Shenoy N."/>
            <person name="Sisk P."/>
            <person name="Stolte C."/>
            <person name="Sykes S."/>
            <person name="White J."/>
            <person name="Yandava C."/>
            <person name="Burger G."/>
            <person name="Gray M.W."/>
            <person name="Holland P.W.H."/>
            <person name="King N."/>
            <person name="Lang F.B.F."/>
            <person name="Roger A.J."/>
            <person name="Ruiz-Trillo I."/>
            <person name="Haas B."/>
            <person name="Nusbaum C."/>
            <person name="Birren B."/>
        </authorList>
    </citation>
    <scope>NUCLEOTIDE SEQUENCE [LARGE SCALE GENOMIC DNA]</scope>
    <source>
        <strain evidence="3 4">JP610</strain>
    </source>
</reference>
<feature type="compositionally biased region" description="Low complexity" evidence="2">
    <location>
        <begin position="779"/>
        <end position="795"/>
    </location>
</feature>
<dbReference type="SUPFAM" id="SSF57997">
    <property type="entry name" value="Tropomyosin"/>
    <property type="match status" value="1"/>
</dbReference>
<dbReference type="GO" id="GO:0017056">
    <property type="term" value="F:structural constituent of nuclear pore"/>
    <property type="evidence" value="ECO:0007669"/>
    <property type="project" value="TreeGrafter"/>
</dbReference>
<accession>A0A0L0FL33</accession>
<protein>
    <recommendedName>
        <fullName evidence="5">Nucleoprotein TPR/MLP1 domain-containing protein</fullName>
    </recommendedName>
</protein>
<feature type="compositionally biased region" description="Polar residues" evidence="2">
    <location>
        <begin position="545"/>
        <end position="569"/>
    </location>
</feature>
<feature type="compositionally biased region" description="Low complexity" evidence="2">
    <location>
        <begin position="413"/>
        <end position="425"/>
    </location>
</feature>
<feature type="coiled-coil region" evidence="1">
    <location>
        <begin position="86"/>
        <end position="288"/>
    </location>
</feature>
<organism evidence="3 4">
    <name type="scientific">Sphaeroforma arctica JP610</name>
    <dbReference type="NCBI Taxonomy" id="667725"/>
    <lineage>
        <taxon>Eukaryota</taxon>
        <taxon>Ichthyosporea</taxon>
        <taxon>Ichthyophonida</taxon>
        <taxon>Sphaeroforma</taxon>
    </lineage>
</organism>
<dbReference type="PANTHER" id="PTHR18898">
    <property type="entry name" value="NUCLEOPROTEIN TPR-RELATED"/>
    <property type="match status" value="1"/>
</dbReference>
<feature type="compositionally biased region" description="Low complexity" evidence="2">
    <location>
        <begin position="454"/>
        <end position="497"/>
    </location>
</feature>
<dbReference type="STRING" id="667725.A0A0L0FL33"/>
<dbReference type="Proteomes" id="UP000054560">
    <property type="component" value="Unassembled WGS sequence"/>
</dbReference>
<dbReference type="PANTHER" id="PTHR18898:SF2">
    <property type="entry name" value="NUCLEOPROTEIN TPR"/>
    <property type="match status" value="1"/>
</dbReference>
<dbReference type="AlphaFoldDB" id="A0A0L0FL33"/>
<dbReference type="OrthoDB" id="343070at2759"/>
<evidence type="ECO:0000313" key="4">
    <source>
        <dbReference type="Proteomes" id="UP000054560"/>
    </source>
</evidence>
<feature type="non-terminal residue" evidence="3">
    <location>
        <position position="810"/>
    </location>
</feature>
<feature type="compositionally biased region" description="Acidic residues" evidence="2">
    <location>
        <begin position="681"/>
        <end position="693"/>
    </location>
</feature>
<feature type="compositionally biased region" description="Low complexity" evidence="2">
    <location>
        <begin position="532"/>
        <end position="544"/>
    </location>
</feature>
<evidence type="ECO:0008006" key="5">
    <source>
        <dbReference type="Google" id="ProtNLM"/>
    </source>
</evidence>
<proteinExistence type="predicted"/>
<feature type="compositionally biased region" description="Basic and acidic residues" evidence="2">
    <location>
        <begin position="1"/>
        <end position="10"/>
    </location>
</feature>
<evidence type="ECO:0000256" key="1">
    <source>
        <dbReference type="SAM" id="Coils"/>
    </source>
</evidence>
<dbReference type="GO" id="GO:0006406">
    <property type="term" value="P:mRNA export from nucleus"/>
    <property type="evidence" value="ECO:0007669"/>
    <property type="project" value="TreeGrafter"/>
</dbReference>
<feature type="compositionally biased region" description="Basic and acidic residues" evidence="2">
    <location>
        <begin position="708"/>
        <end position="718"/>
    </location>
</feature>
<name>A0A0L0FL33_9EUKA</name>
<feature type="compositionally biased region" description="Low complexity" evidence="2">
    <location>
        <begin position="731"/>
        <end position="740"/>
    </location>
</feature>
<feature type="region of interest" description="Disordered" evidence="2">
    <location>
        <begin position="413"/>
        <end position="810"/>
    </location>
</feature>
<sequence length="810" mass="86699">QELEEQKLSMEGKVGALERQNTLLHEQVETLGRARQTREGAHSDLSATGALGAEAEPATEDSNTLEGMREIVRYVRRETDMMSIRYENLTSEHNSVKEQLKRAQDQCDVLKGLVDTEKSRHADYTSAMQTHKQLQQKVAEMNVLKETCVRLKAEKETMEIQHAAVCGQLKTLEDSAVRISGQLEEERTKANNLNVEKISAVNECNRWKTRFEQFMDKYKDFDPSKLIEVTEEKDALKSKAETLQTQLNSLTTRVTEAQTAQRTAEANYEQAKAKIDTVNAEMAKLVAEKQTSDAHHSTQFTKLTNISNSAETRSQQILAQMNTTKKQLEDEKKRNEAIDKELADVNRQLAVAKADTGPRGKLQELVQQRGSQIIELQNRIDELLREKTGFVQKYNGLIRRLKEKDATIAAAQSAAKAAPAPTPSINRSNSVNKTPAIPKNTPAAVQSGAGASKQAPAQATGQTTTPAQVTGPTTTPAQVTVPVSAPVSAPAPAPAQTRPVPTKPTPALPVVPTKSAPVPPSTTEKDRNAPETTTGTPVDPSTTSAQDSTGAGANPTIEGQISPETNTGAETGARRDSLLDSNVDMPTFGVPKVKHAAGTATNMDTSSDLTAKTGGETHPPAHTSTQTEPQANTATRLGADTSAHSRLPTDTAAKGSAVTETGAQTGEKTLDSVGTTADAADNADGEDFMDDNEPPPAVYADVGGDSVGTDKEGMDKSSESGMAEEGEIDTQADAATETQTPSVSKIESNVQPEVLSSPRVPPRTQKKPPQAQSFAGFGSSSTPPQSQQSVQQQHAPPAPIPTTLAKPIVK</sequence>
<feature type="compositionally biased region" description="Polar residues" evidence="2">
    <location>
        <begin position="741"/>
        <end position="751"/>
    </location>
</feature>
<dbReference type="GO" id="GO:0005643">
    <property type="term" value="C:nuclear pore"/>
    <property type="evidence" value="ECO:0007669"/>
    <property type="project" value="TreeGrafter"/>
</dbReference>
<gene>
    <name evidence="3" type="ORF">SARC_10797</name>
</gene>
<dbReference type="eggNOG" id="KOG4674">
    <property type="taxonomic scope" value="Eukaryota"/>
</dbReference>
<feature type="coiled-coil region" evidence="1">
    <location>
        <begin position="314"/>
        <end position="393"/>
    </location>
</feature>
<feature type="region of interest" description="Disordered" evidence="2">
    <location>
        <begin position="1"/>
        <end position="21"/>
    </location>
</feature>
<dbReference type="EMBL" id="KQ242989">
    <property type="protein sequence ID" value="KNC76718.1"/>
    <property type="molecule type" value="Genomic_DNA"/>
</dbReference>
<feature type="compositionally biased region" description="Polar residues" evidence="2">
    <location>
        <begin position="622"/>
        <end position="635"/>
    </location>
</feature>
<keyword evidence="1" id="KW-0175">Coiled coil</keyword>
<feature type="compositionally biased region" description="Polar residues" evidence="2">
    <location>
        <begin position="599"/>
        <end position="610"/>
    </location>
</feature>
<keyword evidence="4" id="KW-1185">Reference proteome</keyword>
<evidence type="ECO:0000256" key="2">
    <source>
        <dbReference type="SAM" id="MobiDB-lite"/>
    </source>
</evidence>
<feature type="non-terminal residue" evidence="3">
    <location>
        <position position="1"/>
    </location>
</feature>
<dbReference type="RefSeq" id="XP_014150620.1">
    <property type="nucleotide sequence ID" value="XM_014295145.1"/>
</dbReference>
<evidence type="ECO:0000313" key="3">
    <source>
        <dbReference type="EMBL" id="KNC76718.1"/>
    </source>
</evidence>
<feature type="compositionally biased region" description="Polar residues" evidence="2">
    <location>
        <begin position="658"/>
        <end position="675"/>
    </location>
</feature>